<reference evidence="2 3" key="1">
    <citation type="submission" date="2016-03" db="EMBL/GenBank/DDBJ databases">
        <title>Genome sequence of Pontibacter sp. nov., of the family cytophagaceae, isolated from marine sediment of the Yellow Sea, China.</title>
        <authorList>
            <person name="Zhang G."/>
            <person name="Zhang R."/>
        </authorList>
    </citation>
    <scope>NUCLEOTIDE SEQUENCE [LARGE SCALE GENOMIC DNA]</scope>
    <source>
        <strain evidence="2 3">S10-8</strain>
    </source>
</reference>
<dbReference type="InterPro" id="IPR036188">
    <property type="entry name" value="FAD/NAD-bd_sf"/>
</dbReference>
<dbReference type="RefSeq" id="WP_073851670.1">
    <property type="nucleotide sequence ID" value="NZ_LVWA01000004.1"/>
</dbReference>
<name>A0A1Q5PFZ0_9BACT</name>
<dbReference type="Proteomes" id="UP000186551">
    <property type="component" value="Unassembled WGS sequence"/>
</dbReference>
<organism evidence="2 3">
    <name type="scientific">Pontibacter flavimaris</name>
    <dbReference type="NCBI Taxonomy" id="1797110"/>
    <lineage>
        <taxon>Bacteria</taxon>
        <taxon>Pseudomonadati</taxon>
        <taxon>Bacteroidota</taxon>
        <taxon>Cytophagia</taxon>
        <taxon>Cytophagales</taxon>
        <taxon>Hymenobacteraceae</taxon>
        <taxon>Pontibacter</taxon>
    </lineage>
</organism>
<sequence length="372" mass="41203">MIKKDVLVIGGGLAGLVSALGLARAGLQVVLVEKKAYPFHKVCGEYISNEALPYLCQIGAQISTLSPANISRFMLTSPTGNALQAKLDLGGFGLSRYTFDNYLFELAQQQGVQFVLQQTVQEINFSNDEFTASLSGGKSINARVAIGAFGKRSNLDRQLQRSFFRARSPYIGVKYHVRYDFPRDLIALHNFTDGYAGTSAIEDGKYCLCYLTTRDNLKKHGSIPAMERAILYRNPHLRRIFTEAEFLYPQPEVINEISFSTKTCVENHMLLCGDAAGMITPLCGNGMAMAIHAAKIATNQVLLYFGGHLTRQELEQRYTLAWKKRFAGRLRLGRTVQQLFGGPLLSEAAVGLLKLAPPALQLIMRETHGRPF</sequence>
<dbReference type="PANTHER" id="PTHR42685">
    <property type="entry name" value="GERANYLGERANYL DIPHOSPHATE REDUCTASE"/>
    <property type="match status" value="1"/>
</dbReference>
<dbReference type="Pfam" id="PF01494">
    <property type="entry name" value="FAD_binding_3"/>
    <property type="match status" value="1"/>
</dbReference>
<dbReference type="EMBL" id="LVWA01000004">
    <property type="protein sequence ID" value="OKL41052.1"/>
    <property type="molecule type" value="Genomic_DNA"/>
</dbReference>
<dbReference type="GO" id="GO:0071949">
    <property type="term" value="F:FAD binding"/>
    <property type="evidence" value="ECO:0007669"/>
    <property type="project" value="InterPro"/>
</dbReference>
<dbReference type="Gene3D" id="3.50.50.60">
    <property type="entry name" value="FAD/NAD(P)-binding domain"/>
    <property type="match status" value="1"/>
</dbReference>
<dbReference type="AlphaFoldDB" id="A0A1Q5PFZ0"/>
<dbReference type="STRING" id="1797110.A3841_14590"/>
<evidence type="ECO:0000313" key="2">
    <source>
        <dbReference type="EMBL" id="OKL41052.1"/>
    </source>
</evidence>
<dbReference type="InterPro" id="IPR002938">
    <property type="entry name" value="FAD-bd"/>
</dbReference>
<comment type="caution">
    <text evidence="2">The sequence shown here is derived from an EMBL/GenBank/DDBJ whole genome shotgun (WGS) entry which is preliminary data.</text>
</comment>
<dbReference type="InterPro" id="IPR050407">
    <property type="entry name" value="Geranylgeranyl_reductase"/>
</dbReference>
<dbReference type="SUPFAM" id="SSF51905">
    <property type="entry name" value="FAD/NAD(P)-binding domain"/>
    <property type="match status" value="1"/>
</dbReference>
<evidence type="ECO:0000259" key="1">
    <source>
        <dbReference type="Pfam" id="PF01494"/>
    </source>
</evidence>
<keyword evidence="3" id="KW-1185">Reference proteome</keyword>
<gene>
    <name evidence="2" type="ORF">A3841_14590</name>
</gene>
<proteinExistence type="predicted"/>
<dbReference type="PRINTS" id="PR00420">
    <property type="entry name" value="RNGMNOXGNASE"/>
</dbReference>
<dbReference type="PANTHER" id="PTHR42685:SF22">
    <property type="entry name" value="CONDITIONED MEDIUM FACTOR RECEPTOR 1"/>
    <property type="match status" value="1"/>
</dbReference>
<evidence type="ECO:0000313" key="3">
    <source>
        <dbReference type="Proteomes" id="UP000186551"/>
    </source>
</evidence>
<accession>A0A1Q5PFZ0</accession>
<feature type="domain" description="FAD-binding" evidence="1">
    <location>
        <begin position="5"/>
        <end position="294"/>
    </location>
</feature>
<dbReference type="OrthoDB" id="1142316at2"/>
<protein>
    <submittedName>
        <fullName evidence="2">FAD-dependent oxidoreductase</fullName>
    </submittedName>
</protein>